<dbReference type="GO" id="GO:0004499">
    <property type="term" value="F:N,N-dimethylaniline monooxygenase activity"/>
    <property type="evidence" value="ECO:0007669"/>
    <property type="project" value="InterPro"/>
</dbReference>
<dbReference type="AlphaFoldDB" id="A0A4V4HF86"/>
<dbReference type="InterPro" id="IPR036188">
    <property type="entry name" value="FAD/NAD-bd_sf"/>
</dbReference>
<organism evidence="9 10">
    <name type="scientific">Dendrothele bispora (strain CBS 962.96)</name>
    <dbReference type="NCBI Taxonomy" id="1314807"/>
    <lineage>
        <taxon>Eukaryota</taxon>
        <taxon>Fungi</taxon>
        <taxon>Dikarya</taxon>
        <taxon>Basidiomycota</taxon>
        <taxon>Agaricomycotina</taxon>
        <taxon>Agaricomycetes</taxon>
        <taxon>Agaricomycetidae</taxon>
        <taxon>Agaricales</taxon>
        <taxon>Agaricales incertae sedis</taxon>
        <taxon>Dendrothele</taxon>
    </lineage>
</organism>
<comment type="similarity">
    <text evidence="2">Belongs to the FAD-binding monooxygenase family.</text>
</comment>
<dbReference type="InterPro" id="IPR020946">
    <property type="entry name" value="Flavin_mOase-like"/>
</dbReference>
<evidence type="ECO:0000256" key="8">
    <source>
        <dbReference type="SAM" id="MobiDB-lite"/>
    </source>
</evidence>
<dbReference type="PANTHER" id="PTHR43098:SF3">
    <property type="entry name" value="L-ORNITHINE N(5)-MONOOXYGENASE-RELATED"/>
    <property type="match status" value="1"/>
</dbReference>
<accession>A0A4V4HF86</accession>
<dbReference type="Gene3D" id="3.50.50.60">
    <property type="entry name" value="FAD/NAD(P)-binding domain"/>
    <property type="match status" value="2"/>
</dbReference>
<gene>
    <name evidence="9" type="ORF">K435DRAFT_756919</name>
</gene>
<keyword evidence="7 9" id="KW-0503">Monooxygenase</keyword>
<dbReference type="OrthoDB" id="66881at2759"/>
<dbReference type="Proteomes" id="UP000297245">
    <property type="component" value="Unassembled WGS sequence"/>
</dbReference>
<evidence type="ECO:0000256" key="1">
    <source>
        <dbReference type="ARBA" id="ARBA00001974"/>
    </source>
</evidence>
<evidence type="ECO:0000256" key="5">
    <source>
        <dbReference type="ARBA" id="ARBA00022857"/>
    </source>
</evidence>
<dbReference type="PANTHER" id="PTHR43098">
    <property type="entry name" value="L-ORNITHINE N(5)-MONOOXYGENASE-RELATED"/>
    <property type="match status" value="1"/>
</dbReference>
<evidence type="ECO:0000313" key="9">
    <source>
        <dbReference type="EMBL" id="THU93915.1"/>
    </source>
</evidence>
<feature type="region of interest" description="Disordered" evidence="8">
    <location>
        <begin position="1"/>
        <end position="20"/>
    </location>
</feature>
<protein>
    <submittedName>
        <fullName evidence="9">Cyclohexanone monooxygenase</fullName>
    </submittedName>
</protein>
<dbReference type="SUPFAM" id="SSF51905">
    <property type="entry name" value="FAD/NAD(P)-binding domain"/>
    <property type="match status" value="2"/>
</dbReference>
<keyword evidence="4" id="KW-0274">FAD</keyword>
<keyword evidence="5" id="KW-0521">NADP</keyword>
<dbReference type="InterPro" id="IPR050775">
    <property type="entry name" value="FAD-binding_Monooxygenases"/>
</dbReference>
<evidence type="ECO:0000256" key="6">
    <source>
        <dbReference type="ARBA" id="ARBA00023002"/>
    </source>
</evidence>
<dbReference type="PRINTS" id="PR00411">
    <property type="entry name" value="PNDRDTASEI"/>
</dbReference>
<keyword evidence="3" id="KW-0285">Flavoprotein</keyword>
<comment type="cofactor">
    <cofactor evidence="1">
        <name>FAD</name>
        <dbReference type="ChEBI" id="CHEBI:57692"/>
    </cofactor>
</comment>
<evidence type="ECO:0000256" key="3">
    <source>
        <dbReference type="ARBA" id="ARBA00022630"/>
    </source>
</evidence>
<dbReference type="GO" id="GO:0050660">
    <property type="term" value="F:flavin adenine dinucleotide binding"/>
    <property type="evidence" value="ECO:0007669"/>
    <property type="project" value="InterPro"/>
</dbReference>
<dbReference type="EMBL" id="ML179236">
    <property type="protein sequence ID" value="THU93915.1"/>
    <property type="molecule type" value="Genomic_DNA"/>
</dbReference>
<dbReference type="Pfam" id="PF00743">
    <property type="entry name" value="FMO-like"/>
    <property type="match status" value="1"/>
</dbReference>
<dbReference type="GO" id="GO:0050661">
    <property type="term" value="F:NADP binding"/>
    <property type="evidence" value="ECO:0007669"/>
    <property type="project" value="InterPro"/>
</dbReference>
<evidence type="ECO:0000256" key="4">
    <source>
        <dbReference type="ARBA" id="ARBA00022827"/>
    </source>
</evidence>
<name>A0A4V4HF86_DENBC</name>
<evidence type="ECO:0000313" key="10">
    <source>
        <dbReference type="Proteomes" id="UP000297245"/>
    </source>
</evidence>
<evidence type="ECO:0000256" key="2">
    <source>
        <dbReference type="ARBA" id="ARBA00010139"/>
    </source>
</evidence>
<keyword evidence="10" id="KW-1185">Reference proteome</keyword>
<keyword evidence="6" id="KW-0560">Oxidoreductase</keyword>
<proteinExistence type="inferred from homology"/>
<reference evidence="9 10" key="1">
    <citation type="journal article" date="2019" name="Nat. Ecol. Evol.">
        <title>Megaphylogeny resolves global patterns of mushroom evolution.</title>
        <authorList>
            <person name="Varga T."/>
            <person name="Krizsan K."/>
            <person name="Foldi C."/>
            <person name="Dima B."/>
            <person name="Sanchez-Garcia M."/>
            <person name="Sanchez-Ramirez S."/>
            <person name="Szollosi G.J."/>
            <person name="Szarkandi J.G."/>
            <person name="Papp V."/>
            <person name="Albert L."/>
            <person name="Andreopoulos W."/>
            <person name="Angelini C."/>
            <person name="Antonin V."/>
            <person name="Barry K.W."/>
            <person name="Bougher N.L."/>
            <person name="Buchanan P."/>
            <person name="Buyck B."/>
            <person name="Bense V."/>
            <person name="Catcheside P."/>
            <person name="Chovatia M."/>
            <person name="Cooper J."/>
            <person name="Damon W."/>
            <person name="Desjardin D."/>
            <person name="Finy P."/>
            <person name="Geml J."/>
            <person name="Haridas S."/>
            <person name="Hughes K."/>
            <person name="Justo A."/>
            <person name="Karasinski D."/>
            <person name="Kautmanova I."/>
            <person name="Kiss B."/>
            <person name="Kocsube S."/>
            <person name="Kotiranta H."/>
            <person name="LaButti K.M."/>
            <person name="Lechner B.E."/>
            <person name="Liimatainen K."/>
            <person name="Lipzen A."/>
            <person name="Lukacs Z."/>
            <person name="Mihaltcheva S."/>
            <person name="Morgado L.N."/>
            <person name="Niskanen T."/>
            <person name="Noordeloos M.E."/>
            <person name="Ohm R.A."/>
            <person name="Ortiz-Santana B."/>
            <person name="Ovrebo C."/>
            <person name="Racz N."/>
            <person name="Riley R."/>
            <person name="Savchenko A."/>
            <person name="Shiryaev A."/>
            <person name="Soop K."/>
            <person name="Spirin V."/>
            <person name="Szebenyi C."/>
            <person name="Tomsovsky M."/>
            <person name="Tulloss R.E."/>
            <person name="Uehling J."/>
            <person name="Grigoriev I.V."/>
            <person name="Vagvolgyi C."/>
            <person name="Papp T."/>
            <person name="Martin F.M."/>
            <person name="Miettinen O."/>
            <person name="Hibbett D.S."/>
            <person name="Nagy L.G."/>
        </authorList>
    </citation>
    <scope>NUCLEOTIDE SEQUENCE [LARGE SCALE GENOMIC DNA]</scope>
    <source>
        <strain evidence="9 10">CBS 962.96</strain>
    </source>
</reference>
<feature type="compositionally biased region" description="Low complexity" evidence="8">
    <location>
        <begin position="1"/>
        <end position="19"/>
    </location>
</feature>
<evidence type="ECO:0000256" key="7">
    <source>
        <dbReference type="ARBA" id="ARBA00023033"/>
    </source>
</evidence>
<sequence length="593" mass="66998">MSSTDSPPSSTISSPEPDSGPYLPPLDILIVGAGFGGIYQLHRFRQLGYTVQIFDSGSDLGGIWYWNAYPGARVDSEVPNYELSLPELYEDWNWEEKYPGREELRRYFEHVERKLGVKKDVRFGTRVVGAKWDEEEHEWVVEARQRTGEKGMEETVFVRARFVVMCTGFAAKPYVPEFKGLDEFKGICYHTSRWPQSGLDLSGKKVGVVGTGASGVQIVQELGSVVEQLTVFQRTPNMALPMRQAKIDESSEMNNKKGRKEMYVQRRTTVGGFAYDRHDRSSSEVTPSDRLSHLEHLWSRGGLRFLHQNFTDLRSNQPLNDEVYAFWRDKVRERVHVADDRYSAWLKEKLAPTLPPHPIGVKRASLEQNYYDMFNLPQVKLVSIAETDTPIVEFTSKGILTRDGVEHEFDAIVLATGFDSLTGGITQVDFVGTDLPDEKRTIREKWKDGVKTYLGMTTAGFPNLFFVYGPQAPTAFCNGPTCGELQGDWIITCITHLSSHNLTRIEPLLSAELEWRQRVLDLSSLGLWSKARSWYMGSNIPGKKIEPLNWAGGVGMYVEICREKAEKGYEGFVLSGKGKEKEKEGVNGTATKT</sequence>